<evidence type="ECO:0000259" key="10">
    <source>
        <dbReference type="PROSITE" id="PS52002"/>
    </source>
</evidence>
<keyword evidence="4 9" id="KW-0747">Spliceosome</keyword>
<dbReference type="InterPro" id="IPR034103">
    <property type="entry name" value="Lsm8"/>
</dbReference>
<dbReference type="GO" id="GO:0071011">
    <property type="term" value="C:precatalytic spliceosome"/>
    <property type="evidence" value="ECO:0007669"/>
    <property type="project" value="TreeGrafter"/>
</dbReference>
<comment type="similarity">
    <text evidence="2 9">Belongs to the snRNP Sm proteins family.</text>
</comment>
<evidence type="ECO:0000313" key="12">
    <source>
        <dbReference type="Proteomes" id="UP001217918"/>
    </source>
</evidence>
<dbReference type="GO" id="GO:0003729">
    <property type="term" value="F:mRNA binding"/>
    <property type="evidence" value="ECO:0007669"/>
    <property type="project" value="TreeGrafter"/>
</dbReference>
<keyword evidence="6 9" id="KW-0508">mRNA splicing</keyword>
<dbReference type="FunFam" id="2.30.30.100:FF:000027">
    <property type="entry name" value="U6 snRNA-associated Sm-like protein LSm8"/>
    <property type="match status" value="1"/>
</dbReference>
<evidence type="ECO:0000256" key="3">
    <source>
        <dbReference type="ARBA" id="ARBA00022664"/>
    </source>
</evidence>
<keyword evidence="3 9" id="KW-0507">mRNA processing</keyword>
<dbReference type="EMBL" id="JAQQPM010000007">
    <property type="protein sequence ID" value="KAK2073538.1"/>
    <property type="molecule type" value="Genomic_DNA"/>
</dbReference>
<evidence type="ECO:0000256" key="6">
    <source>
        <dbReference type="ARBA" id="ARBA00023187"/>
    </source>
</evidence>
<dbReference type="PANTHER" id="PTHR15588:SF9">
    <property type="entry name" value="U6 SNRNA-ASSOCIATED SM-LIKE PROTEIN LSM8"/>
    <property type="match status" value="1"/>
</dbReference>
<feature type="domain" description="Sm" evidence="10">
    <location>
        <begin position="39"/>
        <end position="118"/>
    </location>
</feature>
<evidence type="ECO:0000256" key="5">
    <source>
        <dbReference type="ARBA" id="ARBA00022884"/>
    </source>
</evidence>
<dbReference type="GO" id="GO:0005688">
    <property type="term" value="C:U6 snRNP"/>
    <property type="evidence" value="ECO:0007669"/>
    <property type="project" value="UniProtKB-UniRule"/>
</dbReference>
<dbReference type="SMART" id="SM00651">
    <property type="entry name" value="Sm"/>
    <property type="match status" value="1"/>
</dbReference>
<keyword evidence="5 9" id="KW-0694">RNA-binding</keyword>
<evidence type="ECO:0000256" key="2">
    <source>
        <dbReference type="ARBA" id="ARBA00006850"/>
    </source>
</evidence>
<dbReference type="GO" id="GO:0000398">
    <property type="term" value="P:mRNA splicing, via spliceosome"/>
    <property type="evidence" value="ECO:0007669"/>
    <property type="project" value="UniProtKB-UniRule"/>
</dbReference>
<name>A0AAD9I9A2_9PEZI</name>
<comment type="function">
    <text evidence="9">Plays role in pre-mRNA splicing as component of the U4/U6-U5 tri-snRNP complex that is involved in spliceosome assembly, and as component of the precatalytic spliceosome (spliceosome B complex). The heptameric LSM2-8 complex binds specifically to the 3'-terminal U-tract of U6 snRNA.</text>
</comment>
<dbReference type="AlphaFoldDB" id="A0AAD9I9A2"/>
<evidence type="ECO:0000256" key="1">
    <source>
        <dbReference type="ARBA" id="ARBA00004123"/>
    </source>
</evidence>
<reference evidence="11" key="1">
    <citation type="journal article" date="2023" name="Mol. Plant Microbe Interact.">
        <title>Elucidating the Obligate Nature and Biological Capacity of an Invasive Fungal Corn Pathogen.</title>
        <authorList>
            <person name="MacCready J.S."/>
            <person name="Roggenkamp E.M."/>
            <person name="Gdanetz K."/>
            <person name="Chilvers M.I."/>
        </authorList>
    </citation>
    <scope>NUCLEOTIDE SEQUENCE</scope>
    <source>
        <strain evidence="11">PM02</strain>
    </source>
</reference>
<keyword evidence="8 9" id="KW-0687">Ribonucleoprotein</keyword>
<dbReference type="InterPro" id="IPR010920">
    <property type="entry name" value="LSM_dom_sf"/>
</dbReference>
<dbReference type="Pfam" id="PF01423">
    <property type="entry name" value="LSM"/>
    <property type="match status" value="1"/>
</dbReference>
<dbReference type="PANTHER" id="PTHR15588">
    <property type="entry name" value="LSM1"/>
    <property type="match status" value="1"/>
</dbReference>
<dbReference type="SUPFAM" id="SSF50182">
    <property type="entry name" value="Sm-like ribonucleoproteins"/>
    <property type="match status" value="1"/>
</dbReference>
<dbReference type="CDD" id="cd01727">
    <property type="entry name" value="LSm8"/>
    <property type="match status" value="1"/>
</dbReference>
<evidence type="ECO:0000313" key="11">
    <source>
        <dbReference type="EMBL" id="KAK2073538.1"/>
    </source>
</evidence>
<dbReference type="InterPro" id="IPR047575">
    <property type="entry name" value="Sm"/>
</dbReference>
<dbReference type="InterPro" id="IPR044642">
    <property type="entry name" value="PTHR15588"/>
</dbReference>
<comment type="subcellular location">
    <subcellularLocation>
        <location evidence="1 9">Nucleus</location>
    </subcellularLocation>
</comment>
<sequence length="167" mass="18418">MHASWLSGEILAEYSKPRLHVTPGCIPRSKDVGTKQPDTARMSLNSFLNRKVCIITTDGRTIVGTMISQDHMTNLVLKDTVERVIHAADDTEPSFETPLGVFVVRGETICVVGAVDEALDASINWAEVKGAAIGLRKGSVRCRLGIFRNLDHYLIAYRHGRLVLPHN</sequence>
<evidence type="ECO:0000256" key="8">
    <source>
        <dbReference type="ARBA" id="ARBA00023274"/>
    </source>
</evidence>
<accession>A0AAD9I9A2</accession>
<dbReference type="PROSITE" id="PS52002">
    <property type="entry name" value="SM"/>
    <property type="match status" value="1"/>
</dbReference>
<dbReference type="GO" id="GO:0046540">
    <property type="term" value="C:U4/U6 x U5 tri-snRNP complex"/>
    <property type="evidence" value="ECO:0007669"/>
    <property type="project" value="UniProtKB-UniRule"/>
</dbReference>
<organism evidence="11 12">
    <name type="scientific">Phyllachora maydis</name>
    <dbReference type="NCBI Taxonomy" id="1825666"/>
    <lineage>
        <taxon>Eukaryota</taxon>
        <taxon>Fungi</taxon>
        <taxon>Dikarya</taxon>
        <taxon>Ascomycota</taxon>
        <taxon>Pezizomycotina</taxon>
        <taxon>Sordariomycetes</taxon>
        <taxon>Sordariomycetidae</taxon>
        <taxon>Phyllachorales</taxon>
        <taxon>Phyllachoraceae</taxon>
        <taxon>Phyllachora</taxon>
    </lineage>
</organism>
<gene>
    <name evidence="9" type="primary">LSM8</name>
    <name evidence="11" type="ORF">P8C59_007818</name>
</gene>
<evidence type="ECO:0000256" key="9">
    <source>
        <dbReference type="RuleBase" id="RU365048"/>
    </source>
</evidence>
<dbReference type="InterPro" id="IPR001163">
    <property type="entry name" value="Sm_dom_euk/arc"/>
</dbReference>
<proteinExistence type="inferred from homology"/>
<keyword evidence="7 9" id="KW-0539">Nucleus</keyword>
<keyword evidence="12" id="KW-1185">Reference proteome</keyword>
<comment type="subunit">
    <text evidence="9">LSm subunits form a heteromer with a doughnut shape.</text>
</comment>
<dbReference type="Gene3D" id="2.30.30.100">
    <property type="match status" value="1"/>
</dbReference>
<protein>
    <recommendedName>
        <fullName evidence="9">LSM2-LSM8 complex subunit LSM8</fullName>
    </recommendedName>
</protein>
<dbReference type="Proteomes" id="UP001217918">
    <property type="component" value="Unassembled WGS sequence"/>
</dbReference>
<evidence type="ECO:0000256" key="4">
    <source>
        <dbReference type="ARBA" id="ARBA00022728"/>
    </source>
</evidence>
<comment type="caution">
    <text evidence="11">The sequence shown here is derived from an EMBL/GenBank/DDBJ whole genome shotgun (WGS) entry which is preliminary data.</text>
</comment>
<evidence type="ECO:0000256" key="7">
    <source>
        <dbReference type="ARBA" id="ARBA00023242"/>
    </source>
</evidence>